<keyword evidence="4" id="KW-1185">Reference proteome</keyword>
<organism evidence="3 4">
    <name type="scientific">Belliella aquatica</name>
    <dbReference type="NCBI Taxonomy" id="1323734"/>
    <lineage>
        <taxon>Bacteria</taxon>
        <taxon>Pseudomonadati</taxon>
        <taxon>Bacteroidota</taxon>
        <taxon>Cytophagia</taxon>
        <taxon>Cytophagales</taxon>
        <taxon>Cyclobacteriaceae</taxon>
        <taxon>Belliella</taxon>
    </lineage>
</organism>
<comment type="caution">
    <text evidence="3">The sequence shown here is derived from an EMBL/GenBank/DDBJ whole genome shotgun (WGS) entry which is preliminary data.</text>
</comment>
<evidence type="ECO:0000259" key="1">
    <source>
        <dbReference type="Pfam" id="PF03235"/>
    </source>
</evidence>
<dbReference type="RefSeq" id="WP_188444357.1">
    <property type="nucleotide sequence ID" value="NZ_BMFD01000020.1"/>
</dbReference>
<evidence type="ECO:0008006" key="5">
    <source>
        <dbReference type="Google" id="ProtNLM"/>
    </source>
</evidence>
<sequence>MSKQELHTRIIKTKDLLRKEGLTIPEYQRPYKWTIKNVNQLIDDIAYHRDRSAYRLGTIVFYRDEKSQLNIVDGQQRTITLILIALAIASNQNRLHAELHKAKVDPVQSQWFSDLAFSNTTSLKNIQTNYREIFRRVDDFDVDTVLFFYNKCELVEVILEDVSEAFQFFDSQNARGKDLEPHDLLKAYHLREMSKISTEAERLKSVETWEGLNTEDLKKVFDNYLYRIRNWSKGTSARKFDKSEVDIFKGISPSIQEPFPFADLYRIGHFYVEGYNQDFNRSIDRKSMIYPFQIDQIIINGKRFFELINHYIGQMDFEKRLTGISEHSKQILKTLNKYDARTRTGDQYVRSLFDCTLLYYLDKFGTVEIDRAIEKFFVWAYSLRLTMQNVQLASMDNYALEAPFLFKTIKESTNPKQVLSLPLASVDQVRSSKTKEIEVIFKRLNYLHD</sequence>
<evidence type="ECO:0000313" key="3">
    <source>
        <dbReference type="EMBL" id="GGC53147.1"/>
    </source>
</evidence>
<dbReference type="Proteomes" id="UP000635885">
    <property type="component" value="Unassembled WGS sequence"/>
</dbReference>
<feature type="domain" description="DUF7834" evidence="2">
    <location>
        <begin position="202"/>
        <end position="435"/>
    </location>
</feature>
<name>A0ABQ1N4T0_9BACT</name>
<gene>
    <name evidence="3" type="ORF">GCM10010993_34500</name>
</gene>
<feature type="domain" description="GmrSD restriction endonucleases N-terminal" evidence="1">
    <location>
        <begin position="15"/>
        <end position="189"/>
    </location>
</feature>
<dbReference type="Pfam" id="PF03235">
    <property type="entry name" value="GmrSD_N"/>
    <property type="match status" value="1"/>
</dbReference>
<evidence type="ECO:0000313" key="4">
    <source>
        <dbReference type="Proteomes" id="UP000635885"/>
    </source>
</evidence>
<dbReference type="PANTHER" id="PTHR35149">
    <property type="entry name" value="SLL5132 PROTEIN"/>
    <property type="match status" value="1"/>
</dbReference>
<dbReference type="PANTHER" id="PTHR35149:SF2">
    <property type="entry name" value="DUF262 DOMAIN-CONTAINING PROTEIN"/>
    <property type="match status" value="1"/>
</dbReference>
<reference evidence="4" key="1">
    <citation type="journal article" date="2019" name="Int. J. Syst. Evol. Microbiol.">
        <title>The Global Catalogue of Microorganisms (GCM) 10K type strain sequencing project: providing services to taxonomists for standard genome sequencing and annotation.</title>
        <authorList>
            <consortium name="The Broad Institute Genomics Platform"/>
            <consortium name="The Broad Institute Genome Sequencing Center for Infectious Disease"/>
            <person name="Wu L."/>
            <person name="Ma J."/>
        </authorList>
    </citation>
    <scope>NUCLEOTIDE SEQUENCE [LARGE SCALE GENOMIC DNA]</scope>
    <source>
        <strain evidence="4">CGMCC 1.12479</strain>
    </source>
</reference>
<accession>A0ABQ1N4T0</accession>
<protein>
    <recommendedName>
        <fullName evidence="5">DUF262 domain-containing protein</fullName>
    </recommendedName>
</protein>
<evidence type="ECO:0000259" key="2">
    <source>
        <dbReference type="Pfam" id="PF25202"/>
    </source>
</evidence>
<dbReference type="InterPro" id="IPR004919">
    <property type="entry name" value="GmrSD_N"/>
</dbReference>
<dbReference type="EMBL" id="BMFD01000020">
    <property type="protein sequence ID" value="GGC53147.1"/>
    <property type="molecule type" value="Genomic_DNA"/>
</dbReference>
<proteinExistence type="predicted"/>
<dbReference type="Pfam" id="PF25202">
    <property type="entry name" value="DUF7834"/>
    <property type="match status" value="1"/>
</dbReference>
<dbReference type="InterPro" id="IPR057156">
    <property type="entry name" value="DUF7834"/>
</dbReference>